<evidence type="ECO:0000259" key="2">
    <source>
        <dbReference type="Pfam" id="PF01471"/>
    </source>
</evidence>
<gene>
    <name evidence="3" type="ORF">ACFVKH_05700</name>
</gene>
<dbReference type="Pfam" id="PF01471">
    <property type="entry name" value="PG_binding_1"/>
    <property type="match status" value="1"/>
</dbReference>
<feature type="region of interest" description="Disordered" evidence="1">
    <location>
        <begin position="88"/>
        <end position="127"/>
    </location>
</feature>
<comment type="caution">
    <text evidence="3">The sequence shown here is derived from an EMBL/GenBank/DDBJ whole genome shotgun (WGS) entry which is preliminary data.</text>
</comment>
<dbReference type="InterPro" id="IPR036365">
    <property type="entry name" value="PGBD-like_sf"/>
</dbReference>
<name>A0ABW6IC73_9CYAN</name>
<dbReference type="InterPro" id="IPR002477">
    <property type="entry name" value="Peptidoglycan-bd-like"/>
</dbReference>
<feature type="compositionally biased region" description="Polar residues" evidence="1">
    <location>
        <begin position="118"/>
        <end position="127"/>
    </location>
</feature>
<evidence type="ECO:0000256" key="1">
    <source>
        <dbReference type="SAM" id="MobiDB-lite"/>
    </source>
</evidence>
<feature type="domain" description="Peptidoglycan binding-like" evidence="2">
    <location>
        <begin position="125"/>
        <end position="181"/>
    </location>
</feature>
<reference evidence="3 4" key="1">
    <citation type="submission" date="2024-10" db="EMBL/GenBank/DDBJ databases">
        <authorList>
            <person name="Ratan Roy A."/>
            <person name="Morales Sandoval P.H."/>
            <person name="De Los Santos Villalobos S."/>
            <person name="Chakraborty S."/>
            <person name="Mukherjee J."/>
        </authorList>
    </citation>
    <scope>NUCLEOTIDE SEQUENCE [LARGE SCALE GENOMIC DNA]</scope>
    <source>
        <strain evidence="3 4">S1</strain>
    </source>
</reference>
<protein>
    <submittedName>
        <fullName evidence="3">Peptidoglycan-binding protein</fullName>
    </submittedName>
</protein>
<accession>A0ABW6IC73</accession>
<dbReference type="InterPro" id="IPR036366">
    <property type="entry name" value="PGBDSf"/>
</dbReference>
<dbReference type="Gene3D" id="1.10.101.10">
    <property type="entry name" value="PGBD-like superfamily/PGBD"/>
    <property type="match status" value="1"/>
</dbReference>
<dbReference type="RefSeq" id="WP_377962855.1">
    <property type="nucleotide sequence ID" value="NZ_JBHZOL010000031.1"/>
</dbReference>
<keyword evidence="4" id="KW-1185">Reference proteome</keyword>
<evidence type="ECO:0000313" key="3">
    <source>
        <dbReference type="EMBL" id="MFE4105761.1"/>
    </source>
</evidence>
<sequence>MLDPAFWLLSCTNCTQPSTPTAVATSPTLCSPHPVAANLPQPISSCPAPEATLTPDWSPTQTIQSAVHLLAATPSLKFTEKIAVATAKTKATAPPEPPATAASSPAATPPPTAPPPQSRLQIGSQGTDVRQLQTALQQLGYNPGPVDGRYQQLTRSAVIAFQQAQGLNPDGIVGAETWAALSQPSPTPAGSAPQPPRALTDPPLSTAIAATAPPLPATTAALEPSEVNTLPPVNRPTTQPPLPLTPLAAADISEDDPKERWILVWGIVHIGGWILIAQQTSGSVIHLSRLGKKLGKLRQVEILPKLSRPPKRRSPVVRSSTNRVLWASLPSGESLANLEGETQVVTLLTNDLYTGESYRYSLIDDAAGRFVLRKDELRLINHRFSEADVNTHHEVVVRRIDSAGNPVDQRFEIHWKPSHPPTRQPFSPLMAT</sequence>
<proteinExistence type="predicted"/>
<evidence type="ECO:0000313" key="4">
    <source>
        <dbReference type="Proteomes" id="UP001600165"/>
    </source>
</evidence>
<dbReference type="SUPFAM" id="SSF47090">
    <property type="entry name" value="PGBD-like"/>
    <property type="match status" value="1"/>
</dbReference>
<feature type="compositionally biased region" description="Low complexity" evidence="1">
    <location>
        <begin position="88"/>
        <end position="106"/>
    </location>
</feature>
<dbReference type="EMBL" id="JBHZOL010000031">
    <property type="protein sequence ID" value="MFE4105761.1"/>
    <property type="molecule type" value="Genomic_DNA"/>
</dbReference>
<feature type="compositionally biased region" description="Pro residues" evidence="1">
    <location>
        <begin position="107"/>
        <end position="117"/>
    </location>
</feature>
<dbReference type="Proteomes" id="UP001600165">
    <property type="component" value="Unassembled WGS sequence"/>
</dbReference>
<feature type="region of interest" description="Disordered" evidence="1">
    <location>
        <begin position="182"/>
        <end position="202"/>
    </location>
</feature>
<organism evidence="3 4">
    <name type="scientific">Almyronema epifaneia S1</name>
    <dbReference type="NCBI Taxonomy" id="2991925"/>
    <lineage>
        <taxon>Bacteria</taxon>
        <taxon>Bacillati</taxon>
        <taxon>Cyanobacteriota</taxon>
        <taxon>Cyanophyceae</taxon>
        <taxon>Nodosilineales</taxon>
        <taxon>Nodosilineaceae</taxon>
        <taxon>Almyronema</taxon>
        <taxon>Almyronema epifaneia</taxon>
    </lineage>
</organism>